<reference evidence="1" key="1">
    <citation type="submission" date="2023-10" db="EMBL/GenBank/DDBJ databases">
        <title>Genome assemblies of two species of porcelain crab, Petrolisthes cinctipes and Petrolisthes manimaculis (Anomura: Porcellanidae).</title>
        <authorList>
            <person name="Angst P."/>
        </authorList>
    </citation>
    <scope>NUCLEOTIDE SEQUENCE</scope>
    <source>
        <strain evidence="1">PB745_01</strain>
        <tissue evidence="1">Gill</tissue>
    </source>
</reference>
<organism evidence="1 2">
    <name type="scientific">Petrolisthes cinctipes</name>
    <name type="common">Flat porcelain crab</name>
    <dbReference type="NCBI Taxonomy" id="88211"/>
    <lineage>
        <taxon>Eukaryota</taxon>
        <taxon>Metazoa</taxon>
        <taxon>Ecdysozoa</taxon>
        <taxon>Arthropoda</taxon>
        <taxon>Crustacea</taxon>
        <taxon>Multicrustacea</taxon>
        <taxon>Malacostraca</taxon>
        <taxon>Eumalacostraca</taxon>
        <taxon>Eucarida</taxon>
        <taxon>Decapoda</taxon>
        <taxon>Pleocyemata</taxon>
        <taxon>Anomura</taxon>
        <taxon>Galatheoidea</taxon>
        <taxon>Porcellanidae</taxon>
        <taxon>Petrolisthes</taxon>
    </lineage>
</organism>
<proteinExistence type="predicted"/>
<dbReference type="Proteomes" id="UP001286313">
    <property type="component" value="Unassembled WGS sequence"/>
</dbReference>
<name>A0AAE1F856_PETCI</name>
<protein>
    <submittedName>
        <fullName evidence="1">Uncharacterized protein</fullName>
    </submittedName>
</protein>
<evidence type="ECO:0000313" key="1">
    <source>
        <dbReference type="EMBL" id="KAK3868861.1"/>
    </source>
</evidence>
<comment type="caution">
    <text evidence="1">The sequence shown here is derived from an EMBL/GenBank/DDBJ whole genome shotgun (WGS) entry which is preliminary data.</text>
</comment>
<dbReference type="AlphaFoldDB" id="A0AAE1F856"/>
<keyword evidence="2" id="KW-1185">Reference proteome</keyword>
<gene>
    <name evidence="1" type="ORF">Pcinc_025787</name>
</gene>
<sequence length="113" mass="12558">MGSTVFIYHYDAASCQTGVEQWTEFELEYKLIKEELTGGAVDWSVSPSGVTLLAALPCLFTHTPPLPRSPFLPPTPRFLFASYRPLPFPPPNTHIHTPETLDRLHAGVHSCIP</sequence>
<evidence type="ECO:0000313" key="2">
    <source>
        <dbReference type="Proteomes" id="UP001286313"/>
    </source>
</evidence>
<dbReference type="EMBL" id="JAWQEG010002937">
    <property type="protein sequence ID" value="KAK3868861.1"/>
    <property type="molecule type" value="Genomic_DNA"/>
</dbReference>
<accession>A0AAE1F856</accession>